<keyword evidence="3" id="KW-1185">Reference proteome</keyword>
<reference evidence="2 3" key="1">
    <citation type="journal article" date="2018" name="Front. Plant Sci.">
        <title>Red Clover (Trifolium pratense) and Zigzag Clover (T. medium) - A Picture of Genomic Similarities and Differences.</title>
        <authorList>
            <person name="Dluhosova J."/>
            <person name="Istvanek J."/>
            <person name="Nedelnik J."/>
            <person name="Repkova J."/>
        </authorList>
    </citation>
    <scope>NUCLEOTIDE SEQUENCE [LARGE SCALE GENOMIC DNA]</scope>
    <source>
        <strain evidence="3">cv. 10/8</strain>
        <tissue evidence="2">Leaf</tissue>
    </source>
</reference>
<dbReference type="Proteomes" id="UP000265520">
    <property type="component" value="Unassembled WGS sequence"/>
</dbReference>
<protein>
    <submittedName>
        <fullName evidence="2">Uncharacterized protein</fullName>
    </submittedName>
</protein>
<accession>A0A392RF86</accession>
<evidence type="ECO:0000256" key="1">
    <source>
        <dbReference type="SAM" id="MobiDB-lite"/>
    </source>
</evidence>
<proteinExistence type="predicted"/>
<feature type="region of interest" description="Disordered" evidence="1">
    <location>
        <begin position="1"/>
        <end position="33"/>
    </location>
</feature>
<evidence type="ECO:0000313" key="2">
    <source>
        <dbReference type="EMBL" id="MCI34792.1"/>
    </source>
</evidence>
<name>A0A392RF86_9FABA</name>
<organism evidence="2 3">
    <name type="scientific">Trifolium medium</name>
    <dbReference type="NCBI Taxonomy" id="97028"/>
    <lineage>
        <taxon>Eukaryota</taxon>
        <taxon>Viridiplantae</taxon>
        <taxon>Streptophyta</taxon>
        <taxon>Embryophyta</taxon>
        <taxon>Tracheophyta</taxon>
        <taxon>Spermatophyta</taxon>
        <taxon>Magnoliopsida</taxon>
        <taxon>eudicotyledons</taxon>
        <taxon>Gunneridae</taxon>
        <taxon>Pentapetalae</taxon>
        <taxon>rosids</taxon>
        <taxon>fabids</taxon>
        <taxon>Fabales</taxon>
        <taxon>Fabaceae</taxon>
        <taxon>Papilionoideae</taxon>
        <taxon>50 kb inversion clade</taxon>
        <taxon>NPAAA clade</taxon>
        <taxon>Hologalegina</taxon>
        <taxon>IRL clade</taxon>
        <taxon>Trifolieae</taxon>
        <taxon>Trifolium</taxon>
    </lineage>
</organism>
<comment type="caution">
    <text evidence="2">The sequence shown here is derived from an EMBL/GenBank/DDBJ whole genome shotgun (WGS) entry which is preliminary data.</text>
</comment>
<dbReference type="AlphaFoldDB" id="A0A392RF86"/>
<sequence>MAPLAPPRQLPWSCLDTSTSNKTTTDPVQEKAAPTPVKSFVQALRNNVCDISLSQFPRPCVKEIKLQLPYQMLNMKLLLLYVKTIFTDA</sequence>
<dbReference type="EMBL" id="LXQA010217162">
    <property type="protein sequence ID" value="MCI34792.1"/>
    <property type="molecule type" value="Genomic_DNA"/>
</dbReference>
<feature type="compositionally biased region" description="Polar residues" evidence="1">
    <location>
        <begin position="15"/>
        <end position="27"/>
    </location>
</feature>
<evidence type="ECO:0000313" key="3">
    <source>
        <dbReference type="Proteomes" id="UP000265520"/>
    </source>
</evidence>